<dbReference type="Proteomes" id="UP000253303">
    <property type="component" value="Unassembled WGS sequence"/>
</dbReference>
<dbReference type="Pfam" id="PF00440">
    <property type="entry name" value="TetR_N"/>
    <property type="match status" value="1"/>
</dbReference>
<dbReference type="InterPro" id="IPR050109">
    <property type="entry name" value="HTH-type_TetR-like_transc_reg"/>
</dbReference>
<accession>A0A366LW68</accession>
<evidence type="ECO:0000256" key="2">
    <source>
        <dbReference type="ARBA" id="ARBA00023125"/>
    </source>
</evidence>
<evidence type="ECO:0000256" key="3">
    <source>
        <dbReference type="ARBA" id="ARBA00023163"/>
    </source>
</evidence>
<evidence type="ECO:0000256" key="5">
    <source>
        <dbReference type="SAM" id="MobiDB-lite"/>
    </source>
</evidence>
<dbReference type="PANTHER" id="PTHR30055:SF151">
    <property type="entry name" value="TRANSCRIPTIONAL REGULATORY PROTEIN"/>
    <property type="match status" value="1"/>
</dbReference>
<dbReference type="Pfam" id="PF02909">
    <property type="entry name" value="TetR_C_1"/>
    <property type="match status" value="1"/>
</dbReference>
<dbReference type="EMBL" id="QMEY01000010">
    <property type="protein sequence ID" value="RBQ17830.1"/>
    <property type="molecule type" value="Genomic_DNA"/>
</dbReference>
<organism evidence="7 8">
    <name type="scientific">Spongiactinospora rosea</name>
    <dbReference type="NCBI Taxonomy" id="2248750"/>
    <lineage>
        <taxon>Bacteria</taxon>
        <taxon>Bacillati</taxon>
        <taxon>Actinomycetota</taxon>
        <taxon>Actinomycetes</taxon>
        <taxon>Streptosporangiales</taxon>
        <taxon>Streptosporangiaceae</taxon>
        <taxon>Spongiactinospora</taxon>
    </lineage>
</organism>
<proteinExistence type="predicted"/>
<dbReference type="GO" id="GO:0003700">
    <property type="term" value="F:DNA-binding transcription factor activity"/>
    <property type="evidence" value="ECO:0007669"/>
    <property type="project" value="TreeGrafter"/>
</dbReference>
<dbReference type="InterPro" id="IPR036271">
    <property type="entry name" value="Tet_transcr_reg_TetR-rel_C_sf"/>
</dbReference>
<dbReference type="SUPFAM" id="SSF48498">
    <property type="entry name" value="Tetracyclin repressor-like, C-terminal domain"/>
    <property type="match status" value="1"/>
</dbReference>
<dbReference type="SUPFAM" id="SSF46689">
    <property type="entry name" value="Homeodomain-like"/>
    <property type="match status" value="1"/>
</dbReference>
<feature type="domain" description="HTH tetR-type" evidence="6">
    <location>
        <begin position="11"/>
        <end position="71"/>
    </location>
</feature>
<dbReference type="Gene3D" id="1.10.10.60">
    <property type="entry name" value="Homeodomain-like"/>
    <property type="match status" value="1"/>
</dbReference>
<dbReference type="InterPro" id="IPR009057">
    <property type="entry name" value="Homeodomain-like_sf"/>
</dbReference>
<dbReference type="PROSITE" id="PS50977">
    <property type="entry name" value="HTH_TETR_2"/>
    <property type="match status" value="1"/>
</dbReference>
<evidence type="ECO:0000313" key="7">
    <source>
        <dbReference type="EMBL" id="RBQ17830.1"/>
    </source>
</evidence>
<evidence type="ECO:0000259" key="6">
    <source>
        <dbReference type="PROSITE" id="PS50977"/>
    </source>
</evidence>
<evidence type="ECO:0000256" key="1">
    <source>
        <dbReference type="ARBA" id="ARBA00023015"/>
    </source>
</evidence>
<reference evidence="7 8" key="1">
    <citation type="submission" date="2018-06" db="EMBL/GenBank/DDBJ databases">
        <title>Sphaerisporangium craniellae sp. nov., isolated from a marine sponge in the South China Sea.</title>
        <authorList>
            <person name="Li L."/>
        </authorList>
    </citation>
    <scope>NUCLEOTIDE SEQUENCE [LARGE SCALE GENOMIC DNA]</scope>
    <source>
        <strain evidence="7 8">LHW63015</strain>
    </source>
</reference>
<dbReference type="OrthoDB" id="329481at2"/>
<sequence>MTQDVTYHRRPLNRQLIVAAARRVADSDGLAELTLRRVAGELGTGQASLYRHIADRAELLGLLAEDLATSFPMPGRPDEPGEPGEPGESAEAGRNGWAGDAVVGQWEAMYAYLAAHPWGARVIAEGSRVADGAHSVAGHNLALLRAAGLDDDDAVRAYRALWHLLLGHLLDQTAHPATPGSPGDFSWALRRLVAGIVRATDAPAEVDS</sequence>
<evidence type="ECO:0000313" key="8">
    <source>
        <dbReference type="Proteomes" id="UP000253303"/>
    </source>
</evidence>
<evidence type="ECO:0000256" key="4">
    <source>
        <dbReference type="PROSITE-ProRule" id="PRU00335"/>
    </source>
</evidence>
<keyword evidence="2 4" id="KW-0238">DNA-binding</keyword>
<dbReference type="PANTHER" id="PTHR30055">
    <property type="entry name" value="HTH-TYPE TRANSCRIPTIONAL REGULATOR RUTR"/>
    <property type="match status" value="1"/>
</dbReference>
<name>A0A366LW68_9ACTN</name>
<gene>
    <name evidence="7" type="ORF">DP939_23515</name>
</gene>
<keyword evidence="3" id="KW-0804">Transcription</keyword>
<feature type="region of interest" description="Disordered" evidence="5">
    <location>
        <begin position="70"/>
        <end position="95"/>
    </location>
</feature>
<dbReference type="RefSeq" id="WP_113982926.1">
    <property type="nucleotide sequence ID" value="NZ_QMEY01000010.1"/>
</dbReference>
<feature type="DNA-binding region" description="H-T-H motif" evidence="4">
    <location>
        <begin position="34"/>
        <end position="53"/>
    </location>
</feature>
<protein>
    <submittedName>
        <fullName evidence="7">TetR/AcrR family transcriptional regulator</fullName>
    </submittedName>
</protein>
<dbReference type="GO" id="GO:0000976">
    <property type="term" value="F:transcription cis-regulatory region binding"/>
    <property type="evidence" value="ECO:0007669"/>
    <property type="project" value="TreeGrafter"/>
</dbReference>
<dbReference type="Gene3D" id="1.10.357.10">
    <property type="entry name" value="Tetracycline Repressor, domain 2"/>
    <property type="match status" value="1"/>
</dbReference>
<dbReference type="AlphaFoldDB" id="A0A366LW68"/>
<dbReference type="InterPro" id="IPR004111">
    <property type="entry name" value="Repressor_TetR_C"/>
</dbReference>
<dbReference type="GO" id="GO:0045892">
    <property type="term" value="P:negative regulation of DNA-templated transcription"/>
    <property type="evidence" value="ECO:0007669"/>
    <property type="project" value="InterPro"/>
</dbReference>
<keyword evidence="1" id="KW-0805">Transcription regulation</keyword>
<keyword evidence="8" id="KW-1185">Reference proteome</keyword>
<comment type="caution">
    <text evidence="7">The sequence shown here is derived from an EMBL/GenBank/DDBJ whole genome shotgun (WGS) entry which is preliminary data.</text>
</comment>
<dbReference type="InterPro" id="IPR001647">
    <property type="entry name" value="HTH_TetR"/>
</dbReference>